<dbReference type="PANTHER" id="PTHR47561:SF1">
    <property type="entry name" value="POLYSACCHARIDE DEACETYLASE FAMILY PROTEIN (AFU_ORTHOLOGUE AFUA_6G05030)"/>
    <property type="match status" value="1"/>
</dbReference>
<name>A0A4U6R4K5_9GAMM</name>
<dbReference type="GO" id="GO:0005975">
    <property type="term" value="P:carbohydrate metabolic process"/>
    <property type="evidence" value="ECO:0007669"/>
    <property type="project" value="InterPro"/>
</dbReference>
<dbReference type="PANTHER" id="PTHR47561">
    <property type="entry name" value="POLYSACCHARIDE DEACETYLASE FAMILY PROTEIN (AFU_ORTHOLOGUE AFUA_6G05030)"/>
    <property type="match status" value="1"/>
</dbReference>
<proteinExistence type="predicted"/>
<reference evidence="2 3" key="1">
    <citation type="submission" date="2019-05" db="EMBL/GenBank/DDBJ databases">
        <title>Marinobacter panjinensis sp. nov., a moderately halophilic bacterium isolated from sea tidal flat environment.</title>
        <authorList>
            <person name="Yang W."/>
            <person name="An M."/>
            <person name="He W."/>
            <person name="Luo X."/>
            <person name="Zhu L."/>
            <person name="Chen G."/>
            <person name="Zhang Y."/>
            <person name="Wang Y."/>
        </authorList>
    </citation>
    <scope>NUCLEOTIDE SEQUENCE [LARGE SCALE GENOMIC DNA]</scope>
    <source>
        <strain evidence="2 3">PJ-16</strain>
    </source>
</reference>
<dbReference type="EMBL" id="SZYH01000001">
    <property type="protein sequence ID" value="TKV67216.1"/>
    <property type="molecule type" value="Genomic_DNA"/>
</dbReference>
<sequence>MRNNTTPIQNALTIDVEDYFQVAALAEAVDRNDWHSMEYRVESNVNRLLELLDSEGSKATFFTLGWVADKSPELVRAIQKAGHEVASHGYSHQLIYNQTPEVFREETRRSKKILEDITGEAITGYRAASYSITNQSRWALDILAEEGFTWDSSIFPVHHDRYGMPGTPRWPHRLTTDKGYELAEFPLSTLKFPGYTLPIAGGGYFRLFPYWFSKWGLGSINRQGQPFVFYLHPWEIDPGQPRLDVKWFSRFRHYNNLEVCEQRLTRLLRQFRFTTMSNVLKAEGVLDGLPVNTTEQTQVSGVAL</sequence>
<dbReference type="InterPro" id="IPR002509">
    <property type="entry name" value="NODB_dom"/>
</dbReference>
<dbReference type="SUPFAM" id="SSF88713">
    <property type="entry name" value="Glycoside hydrolase/deacetylase"/>
    <property type="match status" value="1"/>
</dbReference>
<dbReference type="InterPro" id="IPR022560">
    <property type="entry name" value="DUF3473"/>
</dbReference>
<gene>
    <name evidence="2" type="ORF">FDP08_03480</name>
</gene>
<dbReference type="Gene3D" id="3.20.20.370">
    <property type="entry name" value="Glycoside hydrolase/deacetylase"/>
    <property type="match status" value="1"/>
</dbReference>
<keyword evidence="3" id="KW-1185">Reference proteome</keyword>
<evidence type="ECO:0000259" key="1">
    <source>
        <dbReference type="PROSITE" id="PS51677"/>
    </source>
</evidence>
<dbReference type="InterPro" id="IPR045235">
    <property type="entry name" value="PuuE_HpPgdA-like"/>
</dbReference>
<organism evidence="2 3">
    <name type="scientific">Marinobacter panjinensis</name>
    <dbReference type="NCBI Taxonomy" id="2576384"/>
    <lineage>
        <taxon>Bacteria</taxon>
        <taxon>Pseudomonadati</taxon>
        <taxon>Pseudomonadota</taxon>
        <taxon>Gammaproteobacteria</taxon>
        <taxon>Pseudomonadales</taxon>
        <taxon>Marinobacteraceae</taxon>
        <taxon>Marinobacter</taxon>
    </lineage>
</organism>
<dbReference type="InterPro" id="IPR011330">
    <property type="entry name" value="Glyco_hydro/deAcase_b/a-brl"/>
</dbReference>
<dbReference type="InterPro" id="IPR014344">
    <property type="entry name" value="XrtA_polysacc_deacetyl"/>
</dbReference>
<dbReference type="Proteomes" id="UP000308488">
    <property type="component" value="Unassembled WGS sequence"/>
</dbReference>
<evidence type="ECO:0000313" key="2">
    <source>
        <dbReference type="EMBL" id="TKV67216.1"/>
    </source>
</evidence>
<dbReference type="RefSeq" id="WP_137434636.1">
    <property type="nucleotide sequence ID" value="NZ_JANRHC010000005.1"/>
</dbReference>
<evidence type="ECO:0000313" key="3">
    <source>
        <dbReference type="Proteomes" id="UP000308488"/>
    </source>
</evidence>
<dbReference type="OrthoDB" id="9784220at2"/>
<dbReference type="PROSITE" id="PS51677">
    <property type="entry name" value="NODB"/>
    <property type="match status" value="1"/>
</dbReference>
<accession>A0A4U6R4K5</accession>
<protein>
    <submittedName>
        <fullName evidence="2">DUF3473 domain-containing protein</fullName>
    </submittedName>
</protein>
<comment type="caution">
    <text evidence="2">The sequence shown here is derived from an EMBL/GenBank/DDBJ whole genome shotgun (WGS) entry which is preliminary data.</text>
</comment>
<dbReference type="CDD" id="cd10941">
    <property type="entry name" value="CE4_PuuE_HpPgdA_like_2"/>
    <property type="match status" value="1"/>
</dbReference>
<dbReference type="AlphaFoldDB" id="A0A4U6R4K5"/>
<dbReference type="Pfam" id="PF01522">
    <property type="entry name" value="Polysacc_deac_1"/>
    <property type="match status" value="1"/>
</dbReference>
<dbReference type="GO" id="GO:0016810">
    <property type="term" value="F:hydrolase activity, acting on carbon-nitrogen (but not peptide) bonds"/>
    <property type="evidence" value="ECO:0007669"/>
    <property type="project" value="InterPro"/>
</dbReference>
<dbReference type="Pfam" id="PF11959">
    <property type="entry name" value="DUF3473"/>
    <property type="match status" value="1"/>
</dbReference>
<feature type="domain" description="NodB homology" evidence="1">
    <location>
        <begin position="31"/>
        <end position="304"/>
    </location>
</feature>
<dbReference type="NCBIfam" id="TIGR03006">
    <property type="entry name" value="pepcterm_polyde"/>
    <property type="match status" value="1"/>
</dbReference>